<keyword evidence="4" id="KW-1185">Reference proteome</keyword>
<evidence type="ECO:0000313" key="3">
    <source>
        <dbReference type="EMBL" id="TMP55805.1"/>
    </source>
</evidence>
<dbReference type="PROSITE" id="PS51257">
    <property type="entry name" value="PROKAR_LIPOPROTEIN"/>
    <property type="match status" value="1"/>
</dbReference>
<keyword evidence="1" id="KW-0732">Signal</keyword>
<evidence type="ECO:0000313" key="2">
    <source>
        <dbReference type="EMBL" id="TMP41232.1"/>
    </source>
</evidence>
<reference evidence="4 5" key="1">
    <citation type="submission" date="2017-12" db="EMBL/GenBank/DDBJ databases">
        <authorList>
            <person name="Paulsen S."/>
            <person name="Gram L.K."/>
        </authorList>
    </citation>
    <scope>NUCLEOTIDE SEQUENCE [LARGE SCALE GENOMIC DNA]</scope>
    <source>
        <strain evidence="3 5">S2231</strain>
        <strain evidence="2 4">S2233</strain>
    </source>
</reference>
<feature type="chain" id="PRO_5024453751" description="VCBS repeat-containing protein" evidence="1">
    <location>
        <begin position="24"/>
        <end position="1182"/>
    </location>
</feature>
<organism evidence="3 5">
    <name type="scientific">Pseudoalteromonas citrea</name>
    <dbReference type="NCBI Taxonomy" id="43655"/>
    <lineage>
        <taxon>Bacteria</taxon>
        <taxon>Pseudomonadati</taxon>
        <taxon>Pseudomonadota</taxon>
        <taxon>Gammaproteobacteria</taxon>
        <taxon>Alteromonadales</taxon>
        <taxon>Pseudoalteromonadaceae</taxon>
        <taxon>Pseudoalteromonas</taxon>
    </lineage>
</organism>
<evidence type="ECO:0008006" key="6">
    <source>
        <dbReference type="Google" id="ProtNLM"/>
    </source>
</evidence>
<evidence type="ECO:0000313" key="5">
    <source>
        <dbReference type="Proteomes" id="UP000307706"/>
    </source>
</evidence>
<dbReference type="AlphaFoldDB" id="A0A5S3XL20"/>
<dbReference type="RefSeq" id="WP_138597653.1">
    <property type="nucleotide sequence ID" value="NZ_PNCK01000060.1"/>
</dbReference>
<reference evidence="3" key="3">
    <citation type="submission" date="2019-09" db="EMBL/GenBank/DDBJ databases">
        <title>Co-occurence of chitin degradation, pigmentation and bioactivity in marine Pseudoalteromonas.</title>
        <authorList>
            <person name="Sonnenschein E.C."/>
            <person name="Bech P.K."/>
        </authorList>
    </citation>
    <scope>NUCLEOTIDE SEQUENCE</scope>
    <source>
        <strain evidence="3">S2231</strain>
        <strain evidence="2">S2233</strain>
    </source>
</reference>
<dbReference type="InterPro" id="IPR028994">
    <property type="entry name" value="Integrin_alpha_N"/>
</dbReference>
<reference evidence="4 5" key="2">
    <citation type="submission" date="2019-06" db="EMBL/GenBank/DDBJ databases">
        <title>Co-occurence of chitin degradation, pigmentation and bioactivity in marine Pseudoalteromonas.</title>
        <authorList>
            <person name="Sonnenschein E.C."/>
            <person name="Bech P.K."/>
        </authorList>
    </citation>
    <scope>NUCLEOTIDE SEQUENCE [LARGE SCALE GENOMIC DNA]</scope>
    <source>
        <strain evidence="5">S2231</strain>
        <strain evidence="4">S2233</strain>
    </source>
</reference>
<evidence type="ECO:0000256" key="1">
    <source>
        <dbReference type="SAM" id="SignalP"/>
    </source>
</evidence>
<accession>A0A5S3XL20</accession>
<dbReference type="EMBL" id="PNCK01000060">
    <property type="protein sequence ID" value="TMP41232.1"/>
    <property type="molecule type" value="Genomic_DNA"/>
</dbReference>
<dbReference type="Proteomes" id="UP000307706">
    <property type="component" value="Unassembled WGS sequence"/>
</dbReference>
<dbReference type="EMBL" id="PNCL01000094">
    <property type="protein sequence ID" value="TMP55805.1"/>
    <property type="molecule type" value="Genomic_DNA"/>
</dbReference>
<feature type="signal peptide" evidence="1">
    <location>
        <begin position="1"/>
        <end position="23"/>
    </location>
</feature>
<proteinExistence type="predicted"/>
<protein>
    <recommendedName>
        <fullName evidence="6">VCBS repeat-containing protein</fullName>
    </recommendedName>
</protein>
<comment type="caution">
    <text evidence="3">The sequence shown here is derived from an EMBL/GenBank/DDBJ whole genome shotgun (WGS) entry which is preliminary data.</text>
</comment>
<evidence type="ECO:0000313" key="4">
    <source>
        <dbReference type="Proteomes" id="UP000305730"/>
    </source>
</evidence>
<gene>
    <name evidence="3" type="ORF">CWB96_16500</name>
    <name evidence="2" type="ORF">CWB97_15290</name>
</gene>
<dbReference type="Proteomes" id="UP000305730">
    <property type="component" value="Unassembled WGS sequence"/>
</dbReference>
<dbReference type="OrthoDB" id="5906076at2"/>
<dbReference type="SUPFAM" id="SSF69318">
    <property type="entry name" value="Integrin alpha N-terminal domain"/>
    <property type="match status" value="1"/>
</dbReference>
<name>A0A5S3XL20_9GAMM</name>
<sequence length="1182" mass="132425">MLKNVLVVILCMLLLMGCGSGSSDDTKSLTVDGSSTDSSVPIISNPTSKIVNAYQEDLSILKDYAEQLANSAYQGETDSLVLEIEEIRGVFKSLYIDLPSGISRINLNSLNLYADANNRINTTKRCDISGEIKALGTVEKYSIRFYNCIMSANNAAFSGTIAIYSDAQSNTSTSFFENLKWQKGTSFQNFNGYITNSILPDSVEISQEYISYESESISLISNSKTVEKKTSLGLSIVHEGELYFAEIGKVLIGSEYLTNNSEGYISGIMKFNADNFAQLVFNENWAYYTQDIDLDEQLDLGRYFDNLQAFLNSNIGAEGLTSIDVLSEPPVFIGRPEVIQNNNKQITTLDLLRANIQPHNILDPDTPFENLTFKYNWYLNGTQVSGYNTKELPAGIAKLNDSVQVSVDVTDLSNTVSSELSEPVTIGRAPFIFTSSHSNQTFNAGESVVFAVGINDPDQVEQLLTIILTSGPEGAEMDALGNVLWQAPNHLLFAQQSYQFTFATYNDLGNKVSTHSVDLDVQTSNSKVIARGGFSDTFNVEYVDIADFDADGKNELLYFDDSQNVSIFDIADDKASYWWSYPYKKLEYGNLNKVSGIEVDADNTPELLLQYDRHLEVLYDLDSIGSAMYTTDNYISLAQIKDLNNDGLNELVILENARFGSGEPFSIFKVLDFSNPKNVLFEDRITSAYSFVFVEHAGAQLPIVMLNNGIAYDSNGWKTLSVPKIGSELNVADLDGDGIDEVVAFPNYREIQIYNFNSEVIETVTFKHTSHLPNAIADIDNDGIYEILRKGSTQRDPIRIYNVTSNNELRLKSEISSDVLRMRYLSLKDINLDGKPEIFYIDHATHRFYNDALKVVTYDLTQSNSTPMQSYTLPRSFNANTAAGWVELGGQDKYAIFAGQNQVTTLSLNGDILTQNNELGSLEGSMSYDYDGDGYGELFLREPKVVRLLDHALIWEDTVNSNYNYIKQKVLIDDINLDGYMEHIFLQNKALIINDIWNNKTLLNESLDYNAWSAHVWTHDNETLTVTSGNYDVNLYKLEQGKLTLLNSIEQKCSKLTTFNHDKDAAKELLCLKNIGDKTEMKVYEIISDELVEKLNRTLDYSVVDYEIDPSFTERQGIFFTTTGTKNANGSYVTLVDNNGQFMWRSISLSQVMSQNSIKARYSEERGLSLQLATEKMLFLIN</sequence>